<dbReference type="Proteomes" id="UP001334084">
    <property type="component" value="Chromosome 7"/>
</dbReference>
<dbReference type="EMBL" id="CP142732">
    <property type="protein sequence ID" value="WUR04185.1"/>
    <property type="molecule type" value="Genomic_DNA"/>
</dbReference>
<dbReference type="InterPro" id="IPR011129">
    <property type="entry name" value="CSD"/>
</dbReference>
<reference evidence="2" key="1">
    <citation type="journal article" date="2024" name="BMC Genomics">
        <title>Functional annotation of a divergent genome using sequence and structure-based similarity.</title>
        <authorList>
            <person name="Svedberg D."/>
            <person name="Winiger R.R."/>
            <person name="Berg A."/>
            <person name="Sharma H."/>
            <person name="Tellgren-Roth C."/>
            <person name="Debrunner-Vossbrinck B.A."/>
            <person name="Vossbrinck C.R."/>
            <person name="Barandun J."/>
        </authorList>
    </citation>
    <scope>NUCLEOTIDE SEQUENCE</scope>
    <source>
        <strain evidence="2">Illinois isolate</strain>
    </source>
</reference>
<dbReference type="PROSITE" id="PS00352">
    <property type="entry name" value="CSD_1"/>
    <property type="match status" value="1"/>
</dbReference>
<dbReference type="Pfam" id="PF00313">
    <property type="entry name" value="CSD"/>
    <property type="match status" value="1"/>
</dbReference>
<dbReference type="GeneID" id="90542007"/>
<sequence length="108" mass="12793">MKRTNDIDNLYNGKIKFFNNKKGYGFIICDQIEQDIFFHFTSINNLHNELYIMTDMILTFHLMKGAKGFYAKNIDFVESDKNKQATYYKKFILFLGGVINDEIKNKKN</sequence>
<keyword evidence="3" id="KW-1185">Reference proteome</keyword>
<feature type="domain" description="Cold-shock" evidence="1">
    <location>
        <begin position="12"/>
        <end position="77"/>
    </location>
</feature>
<dbReference type="KEGG" id="vnx:VNE69_07251"/>
<evidence type="ECO:0000313" key="3">
    <source>
        <dbReference type="Proteomes" id="UP001334084"/>
    </source>
</evidence>
<evidence type="ECO:0000259" key="1">
    <source>
        <dbReference type="SMART" id="SM00357"/>
    </source>
</evidence>
<dbReference type="InterPro" id="IPR012340">
    <property type="entry name" value="NA-bd_OB-fold"/>
</dbReference>
<name>A0AAX4JDW8_9MICR</name>
<evidence type="ECO:0000313" key="2">
    <source>
        <dbReference type="EMBL" id="WUR04185.1"/>
    </source>
</evidence>
<dbReference type="Gene3D" id="2.40.50.140">
    <property type="entry name" value="Nucleic acid-binding proteins"/>
    <property type="match status" value="1"/>
</dbReference>
<dbReference type="AlphaFoldDB" id="A0AAX4JDW8"/>
<dbReference type="RefSeq" id="XP_065330330.1">
    <property type="nucleotide sequence ID" value="XM_065474258.1"/>
</dbReference>
<dbReference type="CDD" id="cd04458">
    <property type="entry name" value="CSP_CDS"/>
    <property type="match status" value="1"/>
</dbReference>
<dbReference type="SUPFAM" id="SSF50249">
    <property type="entry name" value="Nucleic acid-binding proteins"/>
    <property type="match status" value="1"/>
</dbReference>
<dbReference type="InterPro" id="IPR002059">
    <property type="entry name" value="CSP_DNA-bd"/>
</dbReference>
<dbReference type="SMART" id="SM00357">
    <property type="entry name" value="CSP"/>
    <property type="match status" value="1"/>
</dbReference>
<dbReference type="GO" id="GO:0003676">
    <property type="term" value="F:nucleic acid binding"/>
    <property type="evidence" value="ECO:0007669"/>
    <property type="project" value="InterPro"/>
</dbReference>
<organism evidence="2 3">
    <name type="scientific">Vairimorpha necatrix</name>
    <dbReference type="NCBI Taxonomy" id="6039"/>
    <lineage>
        <taxon>Eukaryota</taxon>
        <taxon>Fungi</taxon>
        <taxon>Fungi incertae sedis</taxon>
        <taxon>Microsporidia</taxon>
        <taxon>Nosematidae</taxon>
        <taxon>Vairimorpha</taxon>
    </lineage>
</organism>
<accession>A0AAX4JDW8</accession>
<dbReference type="InterPro" id="IPR019844">
    <property type="entry name" value="CSD_CS"/>
</dbReference>
<dbReference type="PRINTS" id="PR00050">
    <property type="entry name" value="COLDSHOCK"/>
</dbReference>
<protein>
    <submittedName>
        <fullName evidence="2">Cold shock protein</fullName>
    </submittedName>
</protein>
<gene>
    <name evidence="2" type="ORF">VNE69_07251</name>
</gene>
<proteinExistence type="predicted"/>